<keyword evidence="3" id="KW-1185">Reference proteome</keyword>
<dbReference type="EMBL" id="JARPOI010000008">
    <property type="protein sequence ID" value="KAJ9174396.1"/>
    <property type="molecule type" value="Genomic_DNA"/>
</dbReference>
<gene>
    <name evidence="2" type="ORF">P3X46_013043</name>
</gene>
<dbReference type="PROSITE" id="PS50878">
    <property type="entry name" value="RT_POL"/>
    <property type="match status" value="1"/>
</dbReference>
<proteinExistence type="predicted"/>
<organism evidence="2 3">
    <name type="scientific">Hevea brasiliensis</name>
    <name type="common">Para rubber tree</name>
    <name type="synonym">Siphonia brasiliensis</name>
    <dbReference type="NCBI Taxonomy" id="3981"/>
    <lineage>
        <taxon>Eukaryota</taxon>
        <taxon>Viridiplantae</taxon>
        <taxon>Streptophyta</taxon>
        <taxon>Embryophyta</taxon>
        <taxon>Tracheophyta</taxon>
        <taxon>Spermatophyta</taxon>
        <taxon>Magnoliopsida</taxon>
        <taxon>eudicotyledons</taxon>
        <taxon>Gunneridae</taxon>
        <taxon>Pentapetalae</taxon>
        <taxon>rosids</taxon>
        <taxon>fabids</taxon>
        <taxon>Malpighiales</taxon>
        <taxon>Euphorbiaceae</taxon>
        <taxon>Crotonoideae</taxon>
        <taxon>Micrandreae</taxon>
        <taxon>Hevea</taxon>
    </lineage>
</organism>
<protein>
    <recommendedName>
        <fullName evidence="1">Reverse transcriptase domain-containing protein</fullName>
    </recommendedName>
</protein>
<name>A0ABQ9M675_HEVBR</name>
<dbReference type="Proteomes" id="UP001174677">
    <property type="component" value="Chromosome 8"/>
</dbReference>
<comment type="caution">
    <text evidence="2">The sequence shown here is derived from an EMBL/GenBank/DDBJ whole genome shotgun (WGS) entry which is preliminary data.</text>
</comment>
<evidence type="ECO:0000313" key="2">
    <source>
        <dbReference type="EMBL" id="KAJ9174396.1"/>
    </source>
</evidence>
<dbReference type="InterPro" id="IPR000477">
    <property type="entry name" value="RT_dom"/>
</dbReference>
<reference evidence="2 3" key="1">
    <citation type="journal article" date="2023" name="Plant Biotechnol. J.">
        <title>Chromosome-level wild Hevea brasiliensis genome provides new tools for genomic-assisted breeding and valuable loci to elevate rubber yield.</title>
        <authorList>
            <person name="Cheng H."/>
            <person name="Song X."/>
            <person name="Hu Y."/>
            <person name="Wu T."/>
            <person name="Yang Q."/>
            <person name="An Z."/>
            <person name="Feng S."/>
            <person name="Deng Z."/>
            <person name="Wu W."/>
            <person name="Zeng X."/>
            <person name="Tu M."/>
            <person name="Wang X."/>
            <person name="Huang H."/>
        </authorList>
    </citation>
    <scope>NUCLEOTIDE SEQUENCE [LARGE SCALE GENOMIC DNA]</scope>
    <source>
        <strain evidence="2">MT/VB/25A 57/8</strain>
    </source>
</reference>
<dbReference type="PANTHER" id="PTHR33116:SF78">
    <property type="entry name" value="OS12G0587133 PROTEIN"/>
    <property type="match status" value="1"/>
</dbReference>
<sequence>MVNSSPIEEIHIAKRLRQGDTHSPFLFIIAAEGFSYMFRKAKNLNLLSGIPISNHGDCLTRLQYVDDALVLCNGIEFEVVVVKRILHCFALILGLNVNFHKSTLIGINVDSPKCWDPIISCIEKKLATWQCRYLSMGGRLTLVKASLSNLLVYYLSIFKILSSIAKKITAMQGRFFWHGLSNKKKIDHYIWISDEFFNVRFPSLFSISLDQSAMVSRMGIWDGSLWQWCLIWRRPLREWEIDQKNNLLDLIKDVIICPFSKDKMIWKFDTNGNYRVTSATSILSRVQSTQSHEFVVGVWKSIAPLKLLFSNWEGLVFGSLQKVIWMCLFFSTLWPIWLYRNKVIFEGASHDIETLFSIIFHRAYLWLGAFKYDFPFMGQDILLAAEGIKSWKPHSPPHPLLSWLPTFYNYVKWNVDALALRKPVPAGLGGVLRNSLGHYFCIILGPCGIRDSNEAKVLAILKALQLSVAHF</sequence>
<dbReference type="PANTHER" id="PTHR33116">
    <property type="entry name" value="REVERSE TRANSCRIPTASE ZINC-BINDING DOMAIN-CONTAINING PROTEIN-RELATED-RELATED"/>
    <property type="match status" value="1"/>
</dbReference>
<dbReference type="Pfam" id="PF00078">
    <property type="entry name" value="RVT_1"/>
    <property type="match status" value="1"/>
</dbReference>
<feature type="domain" description="Reverse transcriptase" evidence="1">
    <location>
        <begin position="1"/>
        <end position="120"/>
    </location>
</feature>
<accession>A0ABQ9M675</accession>
<evidence type="ECO:0000313" key="3">
    <source>
        <dbReference type="Proteomes" id="UP001174677"/>
    </source>
</evidence>
<evidence type="ECO:0000259" key="1">
    <source>
        <dbReference type="PROSITE" id="PS50878"/>
    </source>
</evidence>